<dbReference type="PROSITE" id="PS00825">
    <property type="entry name" value="EF1BD_2"/>
    <property type="match status" value="1"/>
</dbReference>
<comment type="similarity">
    <text evidence="1 4">Belongs to the EF-1-beta/EF-1-delta family.</text>
</comment>
<dbReference type="CDD" id="cd00292">
    <property type="entry name" value="EF1B"/>
    <property type="match status" value="1"/>
</dbReference>
<evidence type="ECO:0000259" key="5">
    <source>
        <dbReference type="SMART" id="SM00888"/>
    </source>
</evidence>
<dbReference type="GO" id="GO:0005829">
    <property type="term" value="C:cytosol"/>
    <property type="evidence" value="ECO:0007669"/>
    <property type="project" value="TreeGrafter"/>
</dbReference>
<proteinExistence type="inferred from homology"/>
<dbReference type="PANTHER" id="PTHR11595">
    <property type="entry name" value="EF-HAND AND COILED-COIL DOMAIN-CONTAINING FAMILY MEMBER"/>
    <property type="match status" value="1"/>
</dbReference>
<dbReference type="Pfam" id="PF10587">
    <property type="entry name" value="EF-1_beta_acid"/>
    <property type="match status" value="1"/>
</dbReference>
<dbReference type="InterPro" id="IPR036219">
    <property type="entry name" value="eEF-1beta-like_sf"/>
</dbReference>
<accession>A0AAD5RYL5</accession>
<keyword evidence="3 4" id="KW-0648">Protein biosynthesis</keyword>
<evidence type="ECO:0000256" key="2">
    <source>
        <dbReference type="ARBA" id="ARBA00022768"/>
    </source>
</evidence>
<gene>
    <name evidence="7" type="ORF">MKZ38_008570</name>
</gene>
<dbReference type="SUPFAM" id="SSF54984">
    <property type="entry name" value="eEF-1beta-like"/>
    <property type="match status" value="1"/>
</dbReference>
<dbReference type="GO" id="GO:0005085">
    <property type="term" value="F:guanyl-nucleotide exchange factor activity"/>
    <property type="evidence" value="ECO:0007669"/>
    <property type="project" value="TreeGrafter"/>
</dbReference>
<evidence type="ECO:0000256" key="3">
    <source>
        <dbReference type="ARBA" id="ARBA00022917"/>
    </source>
</evidence>
<dbReference type="InterPro" id="IPR014717">
    <property type="entry name" value="Transl_elong_EF1B/ribsomal_bS6"/>
</dbReference>
<dbReference type="FunFam" id="3.30.70.60:FF:000001">
    <property type="entry name" value="Elongation factor 1-beta 1 like"/>
    <property type="match status" value="1"/>
</dbReference>
<dbReference type="InterPro" id="IPR018940">
    <property type="entry name" value="EF-1_beta_acid_region_euk"/>
</dbReference>
<dbReference type="Proteomes" id="UP001201980">
    <property type="component" value="Unassembled WGS sequence"/>
</dbReference>
<dbReference type="GO" id="GO:0003746">
    <property type="term" value="F:translation elongation factor activity"/>
    <property type="evidence" value="ECO:0007669"/>
    <property type="project" value="UniProtKB-KW"/>
</dbReference>
<dbReference type="InterPro" id="IPR001326">
    <property type="entry name" value="Transl_elong_EF1B_B/D_CS"/>
</dbReference>
<dbReference type="SMART" id="SM01182">
    <property type="entry name" value="EF-1_beta_acid"/>
    <property type="match status" value="1"/>
</dbReference>
<dbReference type="EMBL" id="JAKWBI020000005">
    <property type="protein sequence ID" value="KAJ2907002.1"/>
    <property type="molecule type" value="Genomic_DNA"/>
</dbReference>
<dbReference type="InterPro" id="IPR049720">
    <property type="entry name" value="EF1B_bsu/dsu"/>
</dbReference>
<dbReference type="PANTHER" id="PTHR11595:SF21">
    <property type="entry name" value="ELONGATION FACTOR 1-BETA"/>
    <property type="match status" value="1"/>
</dbReference>
<comment type="caution">
    <text evidence="7">The sequence shown here is derived from an EMBL/GenBank/DDBJ whole genome shotgun (WGS) entry which is preliminary data.</text>
</comment>
<evidence type="ECO:0000256" key="4">
    <source>
        <dbReference type="RuleBase" id="RU003791"/>
    </source>
</evidence>
<reference evidence="7" key="1">
    <citation type="submission" date="2022-07" db="EMBL/GenBank/DDBJ databases">
        <title>Draft genome sequence of Zalerion maritima ATCC 34329, a (micro)plastics degrading marine fungus.</title>
        <authorList>
            <person name="Paco A."/>
            <person name="Goncalves M.F.M."/>
            <person name="Rocha-Santos T.A.P."/>
            <person name="Alves A."/>
        </authorList>
    </citation>
    <scope>NUCLEOTIDE SEQUENCE</scope>
    <source>
        <strain evidence="7">ATCC 34329</strain>
    </source>
</reference>
<name>A0AAD5RYL5_9PEZI</name>
<protein>
    <submittedName>
        <fullName evidence="7">Translation elongation factor 1 subunit beta</fullName>
    </submittedName>
</protein>
<dbReference type="InterPro" id="IPR014038">
    <property type="entry name" value="EF1B_bsu/dsu_GNE"/>
</dbReference>
<dbReference type="PROSITE" id="PS00824">
    <property type="entry name" value="EF1BD_1"/>
    <property type="match status" value="1"/>
</dbReference>
<feature type="domain" description="Translation elongation factor EF1B beta/delta subunit guanine nucleotide exchange" evidence="5">
    <location>
        <begin position="217"/>
        <end position="303"/>
    </location>
</feature>
<dbReference type="AlphaFoldDB" id="A0AAD5RYL5"/>
<evidence type="ECO:0000313" key="8">
    <source>
        <dbReference type="Proteomes" id="UP001201980"/>
    </source>
</evidence>
<feature type="domain" description="Elongation factor 1 beta central acidic region eukaryote" evidence="6">
    <location>
        <begin position="180"/>
        <end position="207"/>
    </location>
</feature>
<keyword evidence="2 4" id="KW-0251">Elongation factor</keyword>
<dbReference type="SMART" id="SM00888">
    <property type="entry name" value="EF1_GNE"/>
    <property type="match status" value="1"/>
</dbReference>
<dbReference type="Pfam" id="PF00736">
    <property type="entry name" value="EF1_GNE"/>
    <property type="match status" value="1"/>
</dbReference>
<evidence type="ECO:0000259" key="6">
    <source>
        <dbReference type="SMART" id="SM01182"/>
    </source>
</evidence>
<evidence type="ECO:0000313" key="7">
    <source>
        <dbReference type="EMBL" id="KAJ2907002.1"/>
    </source>
</evidence>
<organism evidence="7 8">
    <name type="scientific">Zalerion maritima</name>
    <dbReference type="NCBI Taxonomy" id="339359"/>
    <lineage>
        <taxon>Eukaryota</taxon>
        <taxon>Fungi</taxon>
        <taxon>Dikarya</taxon>
        <taxon>Ascomycota</taxon>
        <taxon>Pezizomycotina</taxon>
        <taxon>Sordariomycetes</taxon>
        <taxon>Lulworthiomycetidae</taxon>
        <taxon>Lulworthiales</taxon>
        <taxon>Lulworthiaceae</taxon>
        <taxon>Zalerion</taxon>
    </lineage>
</organism>
<keyword evidence="8" id="KW-1185">Reference proteome</keyword>
<dbReference type="GO" id="GO:0005853">
    <property type="term" value="C:eukaryotic translation elongation factor 1 complex"/>
    <property type="evidence" value="ECO:0007669"/>
    <property type="project" value="InterPro"/>
</dbReference>
<sequence length="303" mass="33632">MGFADLLTDAGLSMLNSWLTTRSYIAGYVQLFRVTLISSYPSSFPRMTWLGELRNTELLPNLKHSINFGVEAPAQTHSEKSVYDSRTSNMMRNIVSANYRYAPSQADVASYKALKASPDAAKYPHAARWFKHIASYEKEFDNLPGDASAAYSTYGPIASEVTVNPAAAPEEADDDDDVDLFGSDDEEEDAEAARIREERLAEYHAKKAAKGPKPAAKSIVTLDVKPWDDETSMEELEKNVRSIEQDGLVWGASKFVPLGFGIKKLQINLVVEDEKVSLEDLQDKIAEDEDHVQSSDVIAMQKL</sequence>
<evidence type="ECO:0000256" key="1">
    <source>
        <dbReference type="ARBA" id="ARBA00007411"/>
    </source>
</evidence>
<dbReference type="Gene3D" id="3.30.70.60">
    <property type="match status" value="1"/>
</dbReference>